<evidence type="ECO:0000313" key="8">
    <source>
        <dbReference type="EMBL" id="KPQ35404.1"/>
    </source>
</evidence>
<dbReference type="GO" id="GO:0044689">
    <property type="term" value="F:7,8-didemethyl-8-hydroxy-5-deazariboflavin synthase activity"/>
    <property type="evidence" value="ECO:0007669"/>
    <property type="project" value="TreeGrafter"/>
</dbReference>
<evidence type="ECO:0000256" key="3">
    <source>
        <dbReference type="ARBA" id="ARBA00022691"/>
    </source>
</evidence>
<keyword evidence="5" id="KW-0408">Iron</keyword>
<dbReference type="InterPro" id="IPR006638">
    <property type="entry name" value="Elp3/MiaA/NifB-like_rSAM"/>
</dbReference>
<protein>
    <submittedName>
        <fullName evidence="8">Biotin synthase-related enzyme</fullName>
    </submittedName>
</protein>
<dbReference type="SMART" id="SM00729">
    <property type="entry name" value="Elp3"/>
    <property type="match status" value="1"/>
</dbReference>
<accession>A0A0P7YWP6</accession>
<dbReference type="SUPFAM" id="SSF102114">
    <property type="entry name" value="Radical SAM enzymes"/>
    <property type="match status" value="1"/>
</dbReference>
<dbReference type="GO" id="GO:0051539">
    <property type="term" value="F:4 iron, 4 sulfur cluster binding"/>
    <property type="evidence" value="ECO:0007669"/>
    <property type="project" value="UniProtKB-KW"/>
</dbReference>
<feature type="domain" description="Radical SAM core" evidence="7">
    <location>
        <begin position="126"/>
        <end position="360"/>
    </location>
</feature>
<dbReference type="Pfam" id="PF04055">
    <property type="entry name" value="Radical_SAM"/>
    <property type="match status" value="1"/>
</dbReference>
<proteinExistence type="predicted"/>
<keyword evidence="6" id="KW-0411">Iron-sulfur</keyword>
<dbReference type="CDD" id="cd01335">
    <property type="entry name" value="Radical_SAM"/>
    <property type="match status" value="1"/>
</dbReference>
<dbReference type="NCBIfam" id="NF045502">
    <property type="entry name" value="variant_rSAM"/>
    <property type="match status" value="1"/>
</dbReference>
<dbReference type="InterPro" id="IPR034405">
    <property type="entry name" value="F420"/>
</dbReference>
<dbReference type="GO" id="GO:0046872">
    <property type="term" value="F:metal ion binding"/>
    <property type="evidence" value="ECO:0007669"/>
    <property type="project" value="UniProtKB-KW"/>
</dbReference>
<evidence type="ECO:0000256" key="5">
    <source>
        <dbReference type="ARBA" id="ARBA00023004"/>
    </source>
</evidence>
<dbReference type="PANTHER" id="PTHR43076">
    <property type="entry name" value="FO SYNTHASE (COFH)"/>
    <property type="match status" value="1"/>
</dbReference>
<dbReference type="STRING" id="1666911.HLUCCA11_10605"/>
<name>A0A0P7YWP6_9CYAN</name>
<dbReference type="Gene3D" id="3.20.20.70">
    <property type="entry name" value="Aldolase class I"/>
    <property type="match status" value="1"/>
</dbReference>
<dbReference type="PROSITE" id="PS51918">
    <property type="entry name" value="RADICAL_SAM"/>
    <property type="match status" value="1"/>
</dbReference>
<dbReference type="NCBIfam" id="TIGR04043">
    <property type="entry name" value="rSAM_MSMEG_0568"/>
    <property type="match status" value="1"/>
</dbReference>
<comment type="cofactor">
    <cofactor evidence="1">
        <name>[4Fe-4S] cluster</name>
        <dbReference type="ChEBI" id="CHEBI:49883"/>
    </cofactor>
</comment>
<dbReference type="InterPro" id="IPR058240">
    <property type="entry name" value="rSAM_sf"/>
</dbReference>
<evidence type="ECO:0000256" key="2">
    <source>
        <dbReference type="ARBA" id="ARBA00022485"/>
    </source>
</evidence>
<evidence type="ECO:0000256" key="1">
    <source>
        <dbReference type="ARBA" id="ARBA00001966"/>
    </source>
</evidence>
<dbReference type="AlphaFoldDB" id="A0A0P7YWP6"/>
<sequence>MPNSVSTAPAERFVTEPFNLQQVIIDLQTQGLNLRSGEAGASGRKGGAGPSDHKAVTIGETTVMVPVYTDKAVTSPYGVDCDRTTGQSYLTRNNKVISLLAFPHQPKFYALQTADGIPYSKIALLHSNNVLATTVLQTCIRYENRKTACQFCAIGESLAGDRTIAQKTPQQLAEVAAAAVRLDGVEHMIMTTGTPNTTDRGAAYLTDCAQAIRARVNLPIQAQCEPPDDFRWFERMRSAGIDSLGMHLEAADPAVRQRIMPGKARVPVSYYFEAFAAAVKVFGRGQVSTYLLAGLGDTQETLLAVSEQLIEVGVYPFVVPFVPIVGTPLAQAQPPSSEFMSEIYQAVGRLLKQANLRSSEMKAGCAKCGACSALSSFEN</sequence>
<organism evidence="8 9">
    <name type="scientific">Phormidesmis priestleyi Ana</name>
    <dbReference type="NCBI Taxonomy" id="1666911"/>
    <lineage>
        <taxon>Bacteria</taxon>
        <taxon>Bacillati</taxon>
        <taxon>Cyanobacteriota</taxon>
        <taxon>Cyanophyceae</taxon>
        <taxon>Leptolyngbyales</taxon>
        <taxon>Leptolyngbyaceae</taxon>
        <taxon>Phormidesmis</taxon>
    </lineage>
</organism>
<dbReference type="InterPro" id="IPR013785">
    <property type="entry name" value="Aldolase_TIM"/>
</dbReference>
<evidence type="ECO:0000259" key="7">
    <source>
        <dbReference type="PROSITE" id="PS51918"/>
    </source>
</evidence>
<keyword evidence="4" id="KW-0479">Metal-binding</keyword>
<dbReference type="InterPro" id="IPR016779">
    <property type="entry name" value="rSAM_MSMEG0568"/>
</dbReference>
<dbReference type="Proteomes" id="UP000050465">
    <property type="component" value="Unassembled WGS sequence"/>
</dbReference>
<dbReference type="PATRIC" id="fig|1666911.3.peg.4272"/>
<evidence type="ECO:0000256" key="4">
    <source>
        <dbReference type="ARBA" id="ARBA00022723"/>
    </source>
</evidence>
<keyword evidence="2" id="KW-0004">4Fe-4S</keyword>
<dbReference type="SFLD" id="SFLDG01107">
    <property type="entry name" value="Uncharacterised_Radical_SAM_Su"/>
    <property type="match status" value="1"/>
</dbReference>
<dbReference type="EMBL" id="LJZR01000012">
    <property type="protein sequence ID" value="KPQ35404.1"/>
    <property type="molecule type" value="Genomic_DNA"/>
</dbReference>
<dbReference type="InterPro" id="IPR007197">
    <property type="entry name" value="rSAM"/>
</dbReference>
<dbReference type="PIRSF" id="PIRSF020870">
    <property type="entry name" value="Radical_SAM_bac_prd"/>
    <property type="match status" value="1"/>
</dbReference>
<comment type="caution">
    <text evidence="8">The sequence shown here is derived from an EMBL/GenBank/DDBJ whole genome shotgun (WGS) entry which is preliminary data.</text>
</comment>
<gene>
    <name evidence="8" type="ORF">HLUCCA11_10605</name>
</gene>
<evidence type="ECO:0000256" key="6">
    <source>
        <dbReference type="ARBA" id="ARBA00023014"/>
    </source>
</evidence>
<keyword evidence="3" id="KW-0949">S-adenosyl-L-methionine</keyword>
<evidence type="ECO:0000313" key="9">
    <source>
        <dbReference type="Proteomes" id="UP000050465"/>
    </source>
</evidence>
<dbReference type="SFLD" id="SFLDS00029">
    <property type="entry name" value="Radical_SAM"/>
    <property type="match status" value="1"/>
</dbReference>
<reference evidence="8 9" key="1">
    <citation type="submission" date="2015-09" db="EMBL/GenBank/DDBJ databases">
        <title>Identification and resolution of microdiversity through metagenomic sequencing of parallel consortia.</title>
        <authorList>
            <person name="Nelson W.C."/>
            <person name="Romine M.F."/>
            <person name="Lindemann S.R."/>
        </authorList>
    </citation>
    <scope>NUCLEOTIDE SEQUENCE [LARGE SCALE GENOMIC DNA]</scope>
    <source>
        <strain evidence="8">Ana</strain>
    </source>
</reference>
<dbReference type="PANTHER" id="PTHR43076:SF1">
    <property type="entry name" value="LIPOYL SYNTHASE 2"/>
    <property type="match status" value="1"/>
</dbReference>